<feature type="coiled-coil region" evidence="1">
    <location>
        <begin position="655"/>
        <end position="703"/>
    </location>
</feature>
<evidence type="ECO:0000313" key="3">
    <source>
        <dbReference type="EMBL" id="EGD72107.1"/>
    </source>
</evidence>
<dbReference type="Proteomes" id="UP000007799">
    <property type="component" value="Unassembled WGS sequence"/>
</dbReference>
<dbReference type="EMBL" id="GL832955">
    <property type="protein sequence ID" value="EGD72107.1"/>
    <property type="molecule type" value="Genomic_DNA"/>
</dbReference>
<evidence type="ECO:0000256" key="1">
    <source>
        <dbReference type="SAM" id="Coils"/>
    </source>
</evidence>
<dbReference type="AlphaFoldDB" id="F2TVL1"/>
<reference evidence="3" key="1">
    <citation type="submission" date="2009-08" db="EMBL/GenBank/DDBJ databases">
        <title>Annotation of Salpingoeca rosetta.</title>
        <authorList>
            <consortium name="The Broad Institute Genome Sequencing Platform"/>
            <person name="Russ C."/>
            <person name="Cuomo C."/>
            <person name="Burger G."/>
            <person name="Gray M.W."/>
            <person name="Holland P.W.H."/>
            <person name="King N."/>
            <person name="Lang F.B.F."/>
            <person name="Roger A.J."/>
            <person name="Ruiz-Trillo I."/>
            <person name="Young S.K."/>
            <person name="Zeng Q."/>
            <person name="Gargeya S."/>
            <person name="Alvarado L."/>
            <person name="Berlin A."/>
            <person name="Chapman S.B."/>
            <person name="Chen Z."/>
            <person name="Freedman E."/>
            <person name="Gellesch M."/>
            <person name="Goldberg J."/>
            <person name="Griggs A."/>
            <person name="Gujja S."/>
            <person name="Heilman E."/>
            <person name="Heiman D."/>
            <person name="Howarth C."/>
            <person name="Mehta T."/>
            <person name="Neiman D."/>
            <person name="Pearson M."/>
            <person name="Roberts A."/>
            <person name="Saif S."/>
            <person name="Shea T."/>
            <person name="Shenoy N."/>
            <person name="Sisk P."/>
            <person name="Stolte C."/>
            <person name="Sykes S."/>
            <person name="White J."/>
            <person name="Yandava C."/>
            <person name="Haas B."/>
            <person name="Nusbaum C."/>
            <person name="Birren B."/>
        </authorList>
    </citation>
    <scope>NUCLEOTIDE SEQUENCE [LARGE SCALE GENOMIC DNA]</scope>
    <source>
        <strain evidence="3">ATCC 50818</strain>
    </source>
</reference>
<dbReference type="RefSeq" id="XP_004998679.1">
    <property type="nucleotide sequence ID" value="XM_004998622.1"/>
</dbReference>
<feature type="compositionally biased region" description="Polar residues" evidence="2">
    <location>
        <begin position="533"/>
        <end position="542"/>
    </location>
</feature>
<gene>
    <name evidence="3" type="ORF">PTSG_00123</name>
</gene>
<organism evidence="4">
    <name type="scientific">Salpingoeca rosetta (strain ATCC 50818 / BSB-021)</name>
    <dbReference type="NCBI Taxonomy" id="946362"/>
    <lineage>
        <taxon>Eukaryota</taxon>
        <taxon>Choanoflagellata</taxon>
        <taxon>Craspedida</taxon>
        <taxon>Salpingoecidae</taxon>
        <taxon>Salpingoeca</taxon>
    </lineage>
</organism>
<evidence type="ECO:0000256" key="2">
    <source>
        <dbReference type="SAM" id="MobiDB-lite"/>
    </source>
</evidence>
<feature type="compositionally biased region" description="Polar residues" evidence="2">
    <location>
        <begin position="756"/>
        <end position="767"/>
    </location>
</feature>
<evidence type="ECO:0000313" key="4">
    <source>
        <dbReference type="Proteomes" id="UP000007799"/>
    </source>
</evidence>
<feature type="compositionally biased region" description="Basic residues" evidence="2">
    <location>
        <begin position="440"/>
        <end position="454"/>
    </location>
</feature>
<feature type="region of interest" description="Disordered" evidence="2">
    <location>
        <begin position="726"/>
        <end position="767"/>
    </location>
</feature>
<feature type="compositionally biased region" description="Low complexity" evidence="2">
    <location>
        <begin position="731"/>
        <end position="755"/>
    </location>
</feature>
<feature type="compositionally biased region" description="Basic residues" evidence="2">
    <location>
        <begin position="262"/>
        <end position="278"/>
    </location>
</feature>
<dbReference type="InParanoid" id="F2TVL1"/>
<feature type="region of interest" description="Disordered" evidence="2">
    <location>
        <begin position="213"/>
        <end position="283"/>
    </location>
</feature>
<keyword evidence="4" id="KW-1185">Reference proteome</keyword>
<feature type="compositionally biased region" description="Basic residues" evidence="2">
    <location>
        <begin position="224"/>
        <end position="248"/>
    </location>
</feature>
<keyword evidence="1" id="KW-0175">Coiled coil</keyword>
<dbReference type="KEGG" id="sre:PTSG_00123"/>
<feature type="compositionally biased region" description="Acidic residues" evidence="2">
    <location>
        <begin position="497"/>
        <end position="507"/>
    </location>
</feature>
<feature type="compositionally biased region" description="Low complexity" evidence="2">
    <location>
        <begin position="249"/>
        <end position="261"/>
    </location>
</feature>
<feature type="compositionally biased region" description="Basic residues" evidence="2">
    <location>
        <begin position="561"/>
        <end position="571"/>
    </location>
</feature>
<protein>
    <submittedName>
        <fullName evidence="3">Uncharacterized protein</fullName>
    </submittedName>
</protein>
<feature type="compositionally biased region" description="Low complexity" evidence="2">
    <location>
        <begin position="577"/>
        <end position="588"/>
    </location>
</feature>
<name>F2TVL1_SALR5</name>
<feature type="compositionally biased region" description="Polar residues" evidence="2">
    <location>
        <begin position="14"/>
        <end position="32"/>
    </location>
</feature>
<sequence>MSKVASNQSSSASLMNHCTNDLATSGTDTENTSESHDSSRSSDQDNDGVAASSVTDDTRNNDARATGTRAVGPRNSGTATTVAAACNEEEQPLEDHAVTWQSFGKLRVKIKYEEPKERAEGAGVLAICVRELRDLLVGSSAARGLKLAVQVALMEQDMEVEGTRVCTVTKPHHKAAISFEEHFAVFLPTPCSIAPHDYAVRVMVTSQKHARDFTLPASIPKSPGMRRRRTLKGPRRHTQHSQHSHRQRSLSSSSTAPASPGRRSRKGSWFSPKRRRHAQGTSLGDGDVCIGGFSIPLREAMQNVHACAGGAWYDVLPTHVASITYTRVRPETRDSSAPLHNPKSRISTPRRLMQRLRAANLSHEQLVLKAIQQADASPCRGARPKHKGICHLSNLRNNAPLRAANLSHEQLVLKAIQQADASPCRGARPQHKGFVNSPIPRRRNRLISKLRRQQQRQPEEGGEAEASVPSQLFEQQQQQKRQHDGLVRSQHPVLNFDADDDETDVDVFGDSTTTSGRSSKSDIDSENMAPGVTSYTSIQATRSARHYSAPTIGCDEDHHRQQQQRQRRHNWGRASLQVQSQQQRQSVRADGASSPFALERADVMHPTSVEEKLRSKISHLQRRLRHTDLENHLLRKQVKAQLLVAETTSVLRSDMMKLKRRLVKAEGELEAKEQRERECRDRLQDMHEENMTLRGQVERLTEKLIKHNPSAYIQAMQCPLSPHVTTANLLPSTHMPTSSGSSSSGSPSHPGATTTRSPSQSSITIAL</sequence>
<feature type="compositionally biased region" description="Low complexity" evidence="2">
    <location>
        <begin position="1"/>
        <end position="13"/>
    </location>
</feature>
<accession>F2TVL1</accession>
<dbReference type="GeneID" id="16067774"/>
<feature type="compositionally biased region" description="Basic and acidic residues" evidence="2">
    <location>
        <begin position="33"/>
        <end position="43"/>
    </location>
</feature>
<proteinExistence type="predicted"/>
<feature type="region of interest" description="Disordered" evidence="2">
    <location>
        <begin position="1"/>
        <end position="80"/>
    </location>
</feature>
<feature type="region of interest" description="Disordered" evidence="2">
    <location>
        <begin position="421"/>
        <end position="592"/>
    </location>
</feature>